<dbReference type="EMBL" id="LO017727">
    <property type="protein sequence ID" value="CRH06128.1"/>
    <property type="molecule type" value="Genomic_DNA"/>
</dbReference>
<proteinExistence type="predicted"/>
<accession>A0A1S7LHU6</accession>
<organism evidence="1">
    <name type="scientific">Magnetococcus massalia (strain MO-1)</name>
    <dbReference type="NCBI Taxonomy" id="451514"/>
    <lineage>
        <taxon>Bacteria</taxon>
        <taxon>Pseudomonadati</taxon>
        <taxon>Pseudomonadota</taxon>
        <taxon>Magnetococcia</taxon>
        <taxon>Magnetococcales</taxon>
        <taxon>Magnetococcaceae</taxon>
        <taxon>Magnetococcus</taxon>
    </lineage>
</organism>
<sequence length="60" mass="6712">MPAPGRGWEKAESGADPAGRRVGQFKRAIFTLIKLGHPGVMDYTWEMFLDALSFESDLQK</sequence>
<protein>
    <submittedName>
        <fullName evidence="1">Uncharacterized protein</fullName>
    </submittedName>
</protein>
<reference evidence="1" key="1">
    <citation type="submission" date="2015-04" db="EMBL/GenBank/DDBJ databases">
        <authorList>
            <person name="Syromyatnikov M.Y."/>
            <person name="Popov V.N."/>
        </authorList>
    </citation>
    <scope>NUCLEOTIDE SEQUENCE</scope>
    <source>
        <strain evidence="1">MO-1</strain>
    </source>
</reference>
<evidence type="ECO:0000313" key="1">
    <source>
        <dbReference type="EMBL" id="CRH06128.1"/>
    </source>
</evidence>
<gene>
    <name evidence="1" type="ORF">MAGMO_1955</name>
</gene>
<dbReference type="AlphaFoldDB" id="A0A1S7LHU6"/>
<name>A0A1S7LHU6_MAGMO</name>